<protein>
    <submittedName>
        <fullName evidence="2">Uncharacterized protein</fullName>
    </submittedName>
</protein>
<proteinExistence type="predicted"/>
<gene>
    <name evidence="2" type="ORF">FGM00_08870</name>
</gene>
<evidence type="ECO:0000313" key="3">
    <source>
        <dbReference type="Proteomes" id="UP000310017"/>
    </source>
</evidence>
<feature type="transmembrane region" description="Helical" evidence="1">
    <location>
        <begin position="169"/>
        <end position="187"/>
    </location>
</feature>
<evidence type="ECO:0000313" key="2">
    <source>
        <dbReference type="EMBL" id="QCX00216.1"/>
    </source>
</evidence>
<keyword evidence="1" id="KW-1133">Transmembrane helix</keyword>
<dbReference type="KEGG" id="asag:FGM00_08870"/>
<keyword evidence="1" id="KW-0472">Membrane</keyword>
<organism evidence="2 3">
    <name type="scientific">Aggregatimonas sangjinii</name>
    <dbReference type="NCBI Taxonomy" id="2583587"/>
    <lineage>
        <taxon>Bacteria</taxon>
        <taxon>Pseudomonadati</taxon>
        <taxon>Bacteroidota</taxon>
        <taxon>Flavobacteriia</taxon>
        <taxon>Flavobacteriales</taxon>
        <taxon>Flavobacteriaceae</taxon>
        <taxon>Aggregatimonas</taxon>
    </lineage>
</organism>
<feature type="transmembrane region" description="Helical" evidence="1">
    <location>
        <begin position="202"/>
        <end position="222"/>
    </location>
</feature>
<accession>A0A5B7SNS4</accession>
<dbReference type="OrthoDB" id="1425482at2"/>
<dbReference type="Proteomes" id="UP000310017">
    <property type="component" value="Chromosome"/>
</dbReference>
<dbReference type="EMBL" id="CP040710">
    <property type="protein sequence ID" value="QCX00216.1"/>
    <property type="molecule type" value="Genomic_DNA"/>
</dbReference>
<name>A0A5B7SNS4_9FLAO</name>
<reference evidence="2 3" key="1">
    <citation type="submission" date="2019-05" db="EMBL/GenBank/DDBJ databases">
        <title>Genome sequencing of F202Z8.</title>
        <authorList>
            <person name="Kwon Y.M."/>
        </authorList>
    </citation>
    <scope>NUCLEOTIDE SEQUENCE [LARGE SCALE GENOMIC DNA]</scope>
    <source>
        <strain evidence="2 3">F202Z8</strain>
    </source>
</reference>
<keyword evidence="3" id="KW-1185">Reference proteome</keyword>
<dbReference type="AlphaFoldDB" id="A0A5B7SNS4"/>
<sequence>MRIKMTNIEEKLERLRANENEGDKILDAVREILEKDAQKQTNIQKNLQGNTPVVGNAFDFDLLETDKIYHISQIKKICIDYRLRFLSSKYFKGEIPQEAFSKIKQIEKEHEIEVKGFKIVAPSKLFKLADKDDPLLFAPIGNDYYYLIHKWGNDLHPLRKLLVLPFKNIVNLAVLVFLISCLCTALVPDGLFSKSGSGSEKMVIFFFMFKCIASVVIFYGFALGKNFNPAIWNSKYFNA</sequence>
<keyword evidence="1" id="KW-0812">Transmembrane</keyword>
<evidence type="ECO:0000256" key="1">
    <source>
        <dbReference type="SAM" id="Phobius"/>
    </source>
</evidence>
<dbReference type="RefSeq" id="WP_138852562.1">
    <property type="nucleotide sequence ID" value="NZ_CP040710.1"/>
</dbReference>